<sequence>MISNGLHDTTPRCYPSDLRHQSSANAVQQTIQEDISGGGEVQLGPQTALQHPDTYSFLDIVPLYQAGPTAVASNWTNIARNNPSIGWEGKFQTSD</sequence>
<protein>
    <submittedName>
        <fullName evidence="2">Uncharacterized protein</fullName>
    </submittedName>
</protein>
<dbReference type="AlphaFoldDB" id="A0A194WYE8"/>
<dbReference type="KEGG" id="psco:LY89DRAFT_687677"/>
<keyword evidence="3" id="KW-1185">Reference proteome</keyword>
<gene>
    <name evidence="2" type="ORF">LY89DRAFT_687677</name>
</gene>
<name>A0A194WYE8_MOLSC</name>
<organism evidence="2 3">
    <name type="scientific">Mollisia scopiformis</name>
    <name type="common">Conifer needle endophyte fungus</name>
    <name type="synonym">Phialocephala scopiformis</name>
    <dbReference type="NCBI Taxonomy" id="149040"/>
    <lineage>
        <taxon>Eukaryota</taxon>
        <taxon>Fungi</taxon>
        <taxon>Dikarya</taxon>
        <taxon>Ascomycota</taxon>
        <taxon>Pezizomycotina</taxon>
        <taxon>Leotiomycetes</taxon>
        <taxon>Helotiales</taxon>
        <taxon>Mollisiaceae</taxon>
        <taxon>Mollisia</taxon>
    </lineage>
</organism>
<evidence type="ECO:0000313" key="3">
    <source>
        <dbReference type="Proteomes" id="UP000070700"/>
    </source>
</evidence>
<dbReference type="RefSeq" id="XP_018067064.1">
    <property type="nucleotide sequence ID" value="XM_018215558.1"/>
</dbReference>
<evidence type="ECO:0000313" key="2">
    <source>
        <dbReference type="EMBL" id="KUJ12709.1"/>
    </source>
</evidence>
<accession>A0A194WYE8</accession>
<dbReference type="GeneID" id="28825284"/>
<feature type="region of interest" description="Disordered" evidence="1">
    <location>
        <begin position="1"/>
        <end position="23"/>
    </location>
</feature>
<evidence type="ECO:0000256" key="1">
    <source>
        <dbReference type="SAM" id="MobiDB-lite"/>
    </source>
</evidence>
<dbReference type="EMBL" id="KQ947423">
    <property type="protein sequence ID" value="KUJ12709.1"/>
    <property type="molecule type" value="Genomic_DNA"/>
</dbReference>
<dbReference type="Proteomes" id="UP000070700">
    <property type="component" value="Unassembled WGS sequence"/>
</dbReference>
<dbReference type="InParanoid" id="A0A194WYE8"/>
<reference evidence="2 3" key="1">
    <citation type="submission" date="2015-10" db="EMBL/GenBank/DDBJ databases">
        <title>Full genome of DAOMC 229536 Phialocephala scopiformis, a fungal endophyte of spruce producing the potent anti-insectan compound rugulosin.</title>
        <authorList>
            <consortium name="DOE Joint Genome Institute"/>
            <person name="Walker A.K."/>
            <person name="Frasz S.L."/>
            <person name="Seifert K.A."/>
            <person name="Miller J.D."/>
            <person name="Mondo S.J."/>
            <person name="Labutti K."/>
            <person name="Lipzen A."/>
            <person name="Dockter R."/>
            <person name="Kennedy M."/>
            <person name="Grigoriev I.V."/>
            <person name="Spatafora J.W."/>
        </authorList>
    </citation>
    <scope>NUCLEOTIDE SEQUENCE [LARGE SCALE GENOMIC DNA]</scope>
    <source>
        <strain evidence="2 3">CBS 120377</strain>
    </source>
</reference>
<proteinExistence type="predicted"/>